<dbReference type="Gene3D" id="3.30.70.270">
    <property type="match status" value="1"/>
</dbReference>
<sequence>MRSTHRDALIRALSQIKVETTKTPEGLIHMMTVGKATCIVFYDEDLPLEGLNHHVLCIPFVLLDNGSALNVCPLATVIASVMCPQTLVPLLRQSEHMIALRRRFGHIGDRVIDRFDHIYYFVLEGEVSSEPVLQISHSENDLFLIGFSFDEVHTLEIEDFCKYSVAMSFDQHSSTVVLDMMRSMSYLPGIGLGRRQHGPNEFIAIPDHEVPFGLEFISTKVDYQYVDDYLSDGALGTSTFALATPSSPDRMSLVTLYFLDEVDEHGIFVEIGDMGPINQRVPSAIGDIEVVNFDTANQPRKLRIGLDLSTDDKDSLVQLLKSYLDIFTWSYEDMRRLDPSLSSIFYHFCPMPDLFFGCNQILMALEDVEKTSFIIEWGTYYYRVMSFGLKKARATYQRAVTTLFHDMMHRDVEV</sequence>
<dbReference type="EMBL" id="QGNW01002516">
    <property type="protein sequence ID" value="RVW18655.1"/>
    <property type="molecule type" value="Genomic_DNA"/>
</dbReference>
<dbReference type="Proteomes" id="UP000288805">
    <property type="component" value="Unassembled WGS sequence"/>
</dbReference>
<dbReference type="AlphaFoldDB" id="A0A438C5X4"/>
<gene>
    <name evidence="1" type="ORF">CK203_102655</name>
</gene>
<dbReference type="InterPro" id="IPR053134">
    <property type="entry name" value="RNA-dir_DNA_polymerase"/>
</dbReference>
<accession>A0A438C5X4</accession>
<proteinExistence type="predicted"/>
<dbReference type="PANTHER" id="PTHR24559">
    <property type="entry name" value="TRANSPOSON TY3-I GAG-POL POLYPROTEIN"/>
    <property type="match status" value="1"/>
</dbReference>
<dbReference type="InterPro" id="IPR043128">
    <property type="entry name" value="Rev_trsase/Diguanyl_cyclase"/>
</dbReference>
<reference evidence="1 2" key="1">
    <citation type="journal article" date="2018" name="PLoS Genet.">
        <title>Population sequencing reveals clonal diversity and ancestral inbreeding in the grapevine cultivar Chardonnay.</title>
        <authorList>
            <person name="Roach M.J."/>
            <person name="Johnson D.L."/>
            <person name="Bohlmann J."/>
            <person name="van Vuuren H.J."/>
            <person name="Jones S.J."/>
            <person name="Pretorius I.S."/>
            <person name="Schmidt S.A."/>
            <person name="Borneman A.R."/>
        </authorList>
    </citation>
    <scope>NUCLEOTIDE SEQUENCE [LARGE SCALE GENOMIC DNA]</scope>
    <source>
        <strain evidence="2">cv. Chardonnay</strain>
        <tissue evidence="1">Leaf</tissue>
    </source>
</reference>
<evidence type="ECO:0000313" key="2">
    <source>
        <dbReference type="Proteomes" id="UP000288805"/>
    </source>
</evidence>
<organism evidence="1 2">
    <name type="scientific">Vitis vinifera</name>
    <name type="common">Grape</name>
    <dbReference type="NCBI Taxonomy" id="29760"/>
    <lineage>
        <taxon>Eukaryota</taxon>
        <taxon>Viridiplantae</taxon>
        <taxon>Streptophyta</taxon>
        <taxon>Embryophyta</taxon>
        <taxon>Tracheophyta</taxon>
        <taxon>Spermatophyta</taxon>
        <taxon>Magnoliopsida</taxon>
        <taxon>eudicotyledons</taxon>
        <taxon>Gunneridae</taxon>
        <taxon>Pentapetalae</taxon>
        <taxon>rosids</taxon>
        <taxon>Vitales</taxon>
        <taxon>Vitaceae</taxon>
        <taxon>Viteae</taxon>
        <taxon>Vitis</taxon>
    </lineage>
</organism>
<evidence type="ECO:0000313" key="1">
    <source>
        <dbReference type="EMBL" id="RVW18655.1"/>
    </source>
</evidence>
<dbReference type="SUPFAM" id="SSF56672">
    <property type="entry name" value="DNA/RNA polymerases"/>
    <property type="match status" value="1"/>
</dbReference>
<name>A0A438C5X4_VITVI</name>
<dbReference type="InterPro" id="IPR043502">
    <property type="entry name" value="DNA/RNA_pol_sf"/>
</dbReference>
<protein>
    <submittedName>
        <fullName evidence="1">Uncharacterized protein</fullName>
    </submittedName>
</protein>
<dbReference type="PANTHER" id="PTHR24559:SF457">
    <property type="entry name" value="RNA-DIRECTED DNA POLYMERASE HOMOLOG"/>
    <property type="match status" value="1"/>
</dbReference>
<comment type="caution">
    <text evidence="1">The sequence shown here is derived from an EMBL/GenBank/DDBJ whole genome shotgun (WGS) entry which is preliminary data.</text>
</comment>
<dbReference type="Gene3D" id="3.10.10.10">
    <property type="entry name" value="HIV Type 1 Reverse Transcriptase, subunit A, domain 1"/>
    <property type="match status" value="1"/>
</dbReference>